<keyword evidence="2" id="KW-1133">Transmembrane helix</keyword>
<name>A0ABP4ELL5_9ACTN</name>
<dbReference type="Proteomes" id="UP001501581">
    <property type="component" value="Unassembled WGS sequence"/>
</dbReference>
<sequence length="96" mass="10267">MLALGFLLLAAVAVATVGGVLVSDGKDVALYGIDMSPMALFVVGLACGVLALVSFRLILLGTKREVRVRREHRQVAQQERRQQEAVPPSNEPPAQS</sequence>
<feature type="transmembrane region" description="Helical" evidence="2">
    <location>
        <begin position="38"/>
        <end position="60"/>
    </location>
</feature>
<evidence type="ECO:0000313" key="3">
    <source>
        <dbReference type="EMBL" id="GAA1110645.1"/>
    </source>
</evidence>
<organism evidence="3 4">
    <name type="scientific">Nocardioides dubius</name>
    <dbReference type="NCBI Taxonomy" id="317019"/>
    <lineage>
        <taxon>Bacteria</taxon>
        <taxon>Bacillati</taxon>
        <taxon>Actinomycetota</taxon>
        <taxon>Actinomycetes</taxon>
        <taxon>Propionibacteriales</taxon>
        <taxon>Nocardioidaceae</taxon>
        <taxon>Nocardioides</taxon>
    </lineage>
</organism>
<evidence type="ECO:0000313" key="4">
    <source>
        <dbReference type="Proteomes" id="UP001501581"/>
    </source>
</evidence>
<comment type="caution">
    <text evidence="3">The sequence shown here is derived from an EMBL/GenBank/DDBJ whole genome shotgun (WGS) entry which is preliminary data.</text>
</comment>
<evidence type="ECO:0000256" key="1">
    <source>
        <dbReference type="SAM" id="MobiDB-lite"/>
    </source>
</evidence>
<gene>
    <name evidence="3" type="ORF">GCM10009668_34220</name>
</gene>
<proteinExistence type="predicted"/>
<dbReference type="EMBL" id="BAAALG010000013">
    <property type="protein sequence ID" value="GAA1110645.1"/>
    <property type="molecule type" value="Genomic_DNA"/>
</dbReference>
<protein>
    <recommendedName>
        <fullName evidence="5">Lipopolysaccharide assembly protein A domain-containing protein</fullName>
    </recommendedName>
</protein>
<evidence type="ECO:0000256" key="2">
    <source>
        <dbReference type="SAM" id="Phobius"/>
    </source>
</evidence>
<keyword evidence="2" id="KW-0812">Transmembrane</keyword>
<reference evidence="4" key="1">
    <citation type="journal article" date="2019" name="Int. J. Syst. Evol. Microbiol.">
        <title>The Global Catalogue of Microorganisms (GCM) 10K type strain sequencing project: providing services to taxonomists for standard genome sequencing and annotation.</title>
        <authorList>
            <consortium name="The Broad Institute Genomics Platform"/>
            <consortium name="The Broad Institute Genome Sequencing Center for Infectious Disease"/>
            <person name="Wu L."/>
            <person name="Ma J."/>
        </authorList>
    </citation>
    <scope>NUCLEOTIDE SEQUENCE [LARGE SCALE GENOMIC DNA]</scope>
    <source>
        <strain evidence="4">JCM 13008</strain>
    </source>
</reference>
<accession>A0ABP4ELL5</accession>
<keyword evidence="4" id="KW-1185">Reference proteome</keyword>
<dbReference type="RefSeq" id="WP_343996069.1">
    <property type="nucleotide sequence ID" value="NZ_BAAALG010000013.1"/>
</dbReference>
<evidence type="ECO:0008006" key="5">
    <source>
        <dbReference type="Google" id="ProtNLM"/>
    </source>
</evidence>
<feature type="region of interest" description="Disordered" evidence="1">
    <location>
        <begin position="71"/>
        <end position="96"/>
    </location>
</feature>
<keyword evidence="2" id="KW-0472">Membrane</keyword>